<keyword evidence="4" id="KW-1185">Reference proteome</keyword>
<feature type="region of interest" description="Disordered" evidence="1">
    <location>
        <begin position="315"/>
        <end position="371"/>
    </location>
</feature>
<accession>L1IAZ5</accession>
<evidence type="ECO:0000313" key="3">
    <source>
        <dbReference type="EnsemblProtists" id="EKX33089"/>
    </source>
</evidence>
<evidence type="ECO:0000256" key="1">
    <source>
        <dbReference type="SAM" id="MobiDB-lite"/>
    </source>
</evidence>
<dbReference type="PaxDb" id="55529-EKX33089"/>
<dbReference type="GeneID" id="17289803"/>
<reference evidence="2 4" key="1">
    <citation type="journal article" date="2012" name="Nature">
        <title>Algal genomes reveal evolutionary mosaicism and the fate of nucleomorphs.</title>
        <authorList>
            <consortium name="DOE Joint Genome Institute"/>
            <person name="Curtis B.A."/>
            <person name="Tanifuji G."/>
            <person name="Burki F."/>
            <person name="Gruber A."/>
            <person name="Irimia M."/>
            <person name="Maruyama S."/>
            <person name="Arias M.C."/>
            <person name="Ball S.G."/>
            <person name="Gile G.H."/>
            <person name="Hirakawa Y."/>
            <person name="Hopkins J.F."/>
            <person name="Kuo A."/>
            <person name="Rensing S.A."/>
            <person name="Schmutz J."/>
            <person name="Symeonidi A."/>
            <person name="Elias M."/>
            <person name="Eveleigh R.J."/>
            <person name="Herman E.K."/>
            <person name="Klute M.J."/>
            <person name="Nakayama T."/>
            <person name="Obornik M."/>
            <person name="Reyes-Prieto A."/>
            <person name="Armbrust E.V."/>
            <person name="Aves S.J."/>
            <person name="Beiko R.G."/>
            <person name="Coutinho P."/>
            <person name="Dacks J.B."/>
            <person name="Durnford D.G."/>
            <person name="Fast N.M."/>
            <person name="Green B.R."/>
            <person name="Grisdale C.J."/>
            <person name="Hempel F."/>
            <person name="Henrissat B."/>
            <person name="Hoppner M.P."/>
            <person name="Ishida K."/>
            <person name="Kim E."/>
            <person name="Koreny L."/>
            <person name="Kroth P.G."/>
            <person name="Liu Y."/>
            <person name="Malik S.B."/>
            <person name="Maier U.G."/>
            <person name="McRose D."/>
            <person name="Mock T."/>
            <person name="Neilson J.A."/>
            <person name="Onodera N.T."/>
            <person name="Poole A.M."/>
            <person name="Pritham E.J."/>
            <person name="Richards T.A."/>
            <person name="Rocap G."/>
            <person name="Roy S.W."/>
            <person name="Sarai C."/>
            <person name="Schaack S."/>
            <person name="Shirato S."/>
            <person name="Slamovits C.H."/>
            <person name="Spencer D.F."/>
            <person name="Suzuki S."/>
            <person name="Worden A.Z."/>
            <person name="Zauner S."/>
            <person name="Barry K."/>
            <person name="Bell C."/>
            <person name="Bharti A.K."/>
            <person name="Crow J.A."/>
            <person name="Grimwood J."/>
            <person name="Kramer R."/>
            <person name="Lindquist E."/>
            <person name="Lucas S."/>
            <person name="Salamov A."/>
            <person name="McFadden G.I."/>
            <person name="Lane C.E."/>
            <person name="Keeling P.J."/>
            <person name="Gray M.W."/>
            <person name="Grigoriev I.V."/>
            <person name="Archibald J.M."/>
        </authorList>
    </citation>
    <scope>NUCLEOTIDE SEQUENCE</scope>
    <source>
        <strain evidence="2 4">CCMP2712</strain>
    </source>
</reference>
<sequence length="406" mass="44315">MVDWRRVAAAAAATVLISMAAVGTLMATKPTVLEQFVYQTQVDPSNQVFSYSTSVAPEKGNFVYSTTMEPSQQVHTYSTQMTSQPSTFTYSTTYQEQPSSFTYSTMVQPEQTQFTYTGTPTGQGAGFNTYIAQQVDPKTIVNGYVQPQASNEEWYTVPIGSLHPLDVAGTPGLGNVESVNPDGTARAMAPLTLSGERADGTVSTEDARGRRMGLKEQRGREEQLLQVPDKSREMERIFRTPVDQVASLTAKERTMWAKHVIAEVKRAKWLKNIATLSIAQVKKLSPADQKLWAKATLKQANLQWANSASHLVHKELSSKKGPAAAHQGPGVMSGQRVKSREGQKGVVTSRPDMFGMPDLSGPWSSKSNKLPSSLAEINSSLRTDTPCGVECMRRAEEAARSMLPTS</sequence>
<dbReference type="RefSeq" id="XP_005820069.1">
    <property type="nucleotide sequence ID" value="XM_005820012.1"/>
</dbReference>
<organism evidence="2">
    <name type="scientific">Guillardia theta (strain CCMP2712)</name>
    <name type="common">Cryptophyte</name>
    <dbReference type="NCBI Taxonomy" id="905079"/>
    <lineage>
        <taxon>Eukaryota</taxon>
        <taxon>Cryptophyceae</taxon>
        <taxon>Pyrenomonadales</taxon>
        <taxon>Geminigeraceae</taxon>
        <taxon>Guillardia</taxon>
    </lineage>
</organism>
<gene>
    <name evidence="2" type="ORF">GUITHDRAFT_166558</name>
</gene>
<dbReference type="EMBL" id="JH993157">
    <property type="protein sequence ID" value="EKX33089.1"/>
    <property type="molecule type" value="Genomic_DNA"/>
</dbReference>
<dbReference type="AlphaFoldDB" id="L1IAZ5"/>
<evidence type="ECO:0000313" key="2">
    <source>
        <dbReference type="EMBL" id="EKX33089.1"/>
    </source>
</evidence>
<evidence type="ECO:0000313" key="4">
    <source>
        <dbReference type="Proteomes" id="UP000011087"/>
    </source>
</evidence>
<protein>
    <submittedName>
        <fullName evidence="2 3">Uncharacterized protein</fullName>
    </submittedName>
</protein>
<dbReference type="KEGG" id="gtt:GUITHDRAFT_166558"/>
<proteinExistence type="predicted"/>
<reference evidence="4" key="2">
    <citation type="submission" date="2012-11" db="EMBL/GenBank/DDBJ databases">
        <authorList>
            <person name="Kuo A."/>
            <person name="Curtis B.A."/>
            <person name="Tanifuji G."/>
            <person name="Burki F."/>
            <person name="Gruber A."/>
            <person name="Irimia M."/>
            <person name="Maruyama S."/>
            <person name="Arias M.C."/>
            <person name="Ball S.G."/>
            <person name="Gile G.H."/>
            <person name="Hirakawa Y."/>
            <person name="Hopkins J.F."/>
            <person name="Rensing S.A."/>
            <person name="Schmutz J."/>
            <person name="Symeonidi A."/>
            <person name="Elias M."/>
            <person name="Eveleigh R.J."/>
            <person name="Herman E.K."/>
            <person name="Klute M.J."/>
            <person name="Nakayama T."/>
            <person name="Obornik M."/>
            <person name="Reyes-Prieto A."/>
            <person name="Armbrust E.V."/>
            <person name="Aves S.J."/>
            <person name="Beiko R.G."/>
            <person name="Coutinho P."/>
            <person name="Dacks J.B."/>
            <person name="Durnford D.G."/>
            <person name="Fast N.M."/>
            <person name="Green B.R."/>
            <person name="Grisdale C."/>
            <person name="Hempe F."/>
            <person name="Henrissat B."/>
            <person name="Hoppner M.P."/>
            <person name="Ishida K.-I."/>
            <person name="Kim E."/>
            <person name="Koreny L."/>
            <person name="Kroth P.G."/>
            <person name="Liu Y."/>
            <person name="Malik S.-B."/>
            <person name="Maier U.G."/>
            <person name="McRose D."/>
            <person name="Mock T."/>
            <person name="Neilson J.A."/>
            <person name="Onodera N.T."/>
            <person name="Poole A.M."/>
            <person name="Pritham E.J."/>
            <person name="Richards T.A."/>
            <person name="Rocap G."/>
            <person name="Roy S.W."/>
            <person name="Sarai C."/>
            <person name="Schaack S."/>
            <person name="Shirato S."/>
            <person name="Slamovits C.H."/>
            <person name="Spencer D.F."/>
            <person name="Suzuki S."/>
            <person name="Worden A.Z."/>
            <person name="Zauner S."/>
            <person name="Barry K."/>
            <person name="Bell C."/>
            <person name="Bharti A.K."/>
            <person name="Crow J.A."/>
            <person name="Grimwood J."/>
            <person name="Kramer R."/>
            <person name="Lindquist E."/>
            <person name="Lucas S."/>
            <person name="Salamov A."/>
            <person name="McFadden G.I."/>
            <person name="Lane C.E."/>
            <person name="Keeling P.J."/>
            <person name="Gray M.W."/>
            <person name="Grigoriev I.V."/>
            <person name="Archibald J.M."/>
        </authorList>
    </citation>
    <scope>NUCLEOTIDE SEQUENCE</scope>
    <source>
        <strain evidence="4">CCMP2712</strain>
    </source>
</reference>
<reference evidence="3" key="3">
    <citation type="submission" date="2015-06" db="UniProtKB">
        <authorList>
            <consortium name="EnsemblProtists"/>
        </authorList>
    </citation>
    <scope>IDENTIFICATION</scope>
</reference>
<dbReference type="HOGENOM" id="CLU_678721_0_0_1"/>
<name>L1IAZ5_GUITC</name>
<dbReference type="Proteomes" id="UP000011087">
    <property type="component" value="Unassembled WGS sequence"/>
</dbReference>
<feature type="compositionally biased region" description="Polar residues" evidence="1">
    <location>
        <begin position="362"/>
        <end position="371"/>
    </location>
</feature>
<dbReference type="EnsemblProtists" id="EKX33089">
    <property type="protein sequence ID" value="EKX33089"/>
    <property type="gene ID" value="GUITHDRAFT_166558"/>
</dbReference>